<evidence type="ECO:0000256" key="3">
    <source>
        <dbReference type="ARBA" id="ARBA00022801"/>
    </source>
</evidence>
<evidence type="ECO:0000256" key="2">
    <source>
        <dbReference type="ARBA" id="ARBA00022729"/>
    </source>
</evidence>
<sequence length="200" mass="21741">MRLALFIFLSITTFIAFVNTQGESCNAHDGKRGVCIELPSCVSLITLYRNNPSQGTIDILRANQGNCGNRKVGRNPLMCCSDNVPQELTQPVVTRNEPPCNTPDSIRGFCINVKQCPSVLNTFIQRQRDPEYIQYIRQSNANCNYVSQTICCPNEAPATTNTGNPVSLSTRSGLLNPPQCGVSKVPHNRVVGGVPAMLGG</sequence>
<name>A0A9J6BY10_POLVA</name>
<keyword evidence="5" id="KW-1015">Disulfide bond</keyword>
<keyword evidence="9" id="KW-1185">Reference proteome</keyword>
<dbReference type="GO" id="GO:0006508">
    <property type="term" value="P:proteolysis"/>
    <property type="evidence" value="ECO:0007669"/>
    <property type="project" value="UniProtKB-KW"/>
</dbReference>
<evidence type="ECO:0000256" key="6">
    <source>
        <dbReference type="SAM" id="SignalP"/>
    </source>
</evidence>
<dbReference type="Proteomes" id="UP001107558">
    <property type="component" value="Chromosome 2"/>
</dbReference>
<evidence type="ECO:0000313" key="8">
    <source>
        <dbReference type="EMBL" id="KAG5674634.1"/>
    </source>
</evidence>
<dbReference type="PROSITE" id="PS51888">
    <property type="entry name" value="CLIP"/>
    <property type="match status" value="2"/>
</dbReference>
<proteinExistence type="predicted"/>
<feature type="chain" id="PRO_5039952985" description="Clip domain-containing protein" evidence="6">
    <location>
        <begin position="21"/>
        <end position="200"/>
    </location>
</feature>
<protein>
    <recommendedName>
        <fullName evidence="7">Clip domain-containing protein</fullName>
    </recommendedName>
</protein>
<evidence type="ECO:0000259" key="7">
    <source>
        <dbReference type="PROSITE" id="PS51888"/>
    </source>
</evidence>
<evidence type="ECO:0000313" key="9">
    <source>
        <dbReference type="Proteomes" id="UP001107558"/>
    </source>
</evidence>
<evidence type="ECO:0000256" key="1">
    <source>
        <dbReference type="ARBA" id="ARBA00022670"/>
    </source>
</evidence>
<comment type="caution">
    <text evidence="8">The sequence shown here is derived from an EMBL/GenBank/DDBJ whole genome shotgun (WGS) entry which is preliminary data.</text>
</comment>
<dbReference type="SMART" id="SM00680">
    <property type="entry name" value="CLIP"/>
    <property type="match status" value="2"/>
</dbReference>
<dbReference type="Gene3D" id="3.30.1640.30">
    <property type="match status" value="2"/>
</dbReference>
<dbReference type="EMBL" id="JADBJN010000002">
    <property type="protein sequence ID" value="KAG5674634.1"/>
    <property type="molecule type" value="Genomic_DNA"/>
</dbReference>
<gene>
    <name evidence="8" type="ORF">PVAND_004588</name>
</gene>
<keyword evidence="4" id="KW-0720">Serine protease</keyword>
<accession>A0A9J6BY10</accession>
<dbReference type="GO" id="GO:0008236">
    <property type="term" value="F:serine-type peptidase activity"/>
    <property type="evidence" value="ECO:0007669"/>
    <property type="project" value="UniProtKB-KW"/>
</dbReference>
<feature type="domain" description="Clip" evidence="7">
    <location>
        <begin position="24"/>
        <end position="80"/>
    </location>
</feature>
<feature type="signal peptide" evidence="6">
    <location>
        <begin position="1"/>
        <end position="20"/>
    </location>
</feature>
<keyword evidence="2 6" id="KW-0732">Signal</keyword>
<keyword evidence="3" id="KW-0378">Hydrolase</keyword>
<dbReference type="AlphaFoldDB" id="A0A9J6BY10"/>
<keyword evidence="1" id="KW-0645">Protease</keyword>
<feature type="domain" description="Clip" evidence="7">
    <location>
        <begin position="99"/>
        <end position="152"/>
    </location>
</feature>
<organism evidence="8 9">
    <name type="scientific">Polypedilum vanderplanki</name>
    <name type="common">Sleeping chironomid midge</name>
    <dbReference type="NCBI Taxonomy" id="319348"/>
    <lineage>
        <taxon>Eukaryota</taxon>
        <taxon>Metazoa</taxon>
        <taxon>Ecdysozoa</taxon>
        <taxon>Arthropoda</taxon>
        <taxon>Hexapoda</taxon>
        <taxon>Insecta</taxon>
        <taxon>Pterygota</taxon>
        <taxon>Neoptera</taxon>
        <taxon>Endopterygota</taxon>
        <taxon>Diptera</taxon>
        <taxon>Nematocera</taxon>
        <taxon>Chironomoidea</taxon>
        <taxon>Chironomidae</taxon>
        <taxon>Chironominae</taxon>
        <taxon>Polypedilum</taxon>
        <taxon>Polypedilum</taxon>
    </lineage>
</organism>
<evidence type="ECO:0000256" key="4">
    <source>
        <dbReference type="ARBA" id="ARBA00022825"/>
    </source>
</evidence>
<evidence type="ECO:0000256" key="5">
    <source>
        <dbReference type="ARBA" id="ARBA00023157"/>
    </source>
</evidence>
<reference evidence="8" key="1">
    <citation type="submission" date="2021-03" db="EMBL/GenBank/DDBJ databases">
        <title>Chromosome level genome of the anhydrobiotic midge Polypedilum vanderplanki.</title>
        <authorList>
            <person name="Yoshida Y."/>
            <person name="Kikawada T."/>
            <person name="Gusev O."/>
        </authorList>
    </citation>
    <scope>NUCLEOTIDE SEQUENCE</scope>
    <source>
        <strain evidence="8">NIAS01</strain>
        <tissue evidence="8">Whole body or cell culture</tissue>
    </source>
</reference>
<dbReference type="InterPro" id="IPR022700">
    <property type="entry name" value="CLIP"/>
</dbReference>
<dbReference type="Pfam" id="PF12032">
    <property type="entry name" value="CLIP"/>
    <property type="match status" value="2"/>
</dbReference>
<dbReference type="InterPro" id="IPR038565">
    <property type="entry name" value="CLIP_sf"/>
</dbReference>